<dbReference type="PROSITE" id="PS00830">
    <property type="entry name" value="GREAB_2"/>
    <property type="match status" value="1"/>
</dbReference>
<dbReference type="PANTHER" id="PTHR30437:SF4">
    <property type="entry name" value="TRANSCRIPTION ELONGATION FACTOR GREA"/>
    <property type="match status" value="1"/>
</dbReference>
<evidence type="ECO:0000256" key="1">
    <source>
        <dbReference type="ARBA" id="ARBA00008213"/>
    </source>
</evidence>
<dbReference type="PROSITE" id="PS00829">
    <property type="entry name" value="GREAB_1"/>
    <property type="match status" value="1"/>
</dbReference>
<dbReference type="AlphaFoldDB" id="A0A0R2JK26"/>
<dbReference type="InterPro" id="IPR022691">
    <property type="entry name" value="Tscrpt_elong_fac_GreA/B_N"/>
</dbReference>
<proteinExistence type="inferred from homology"/>
<dbReference type="InterPro" id="IPR018151">
    <property type="entry name" value="TF_GreA/GreB_CS"/>
</dbReference>
<dbReference type="HAMAP" id="MF_00105">
    <property type="entry name" value="GreA_GreB"/>
    <property type="match status" value="1"/>
</dbReference>
<dbReference type="OrthoDB" id="9808774at2"/>
<dbReference type="InterPro" id="IPR023459">
    <property type="entry name" value="Tscrpt_elong_fac_GreA/B_fam"/>
</dbReference>
<dbReference type="EMBL" id="JQBP01000006">
    <property type="protein sequence ID" value="KRN74730.1"/>
    <property type="molecule type" value="Genomic_DNA"/>
</dbReference>
<dbReference type="FunFam" id="1.10.287.180:FF:000001">
    <property type="entry name" value="Transcription elongation factor GreA"/>
    <property type="match status" value="1"/>
</dbReference>
<dbReference type="InterPro" id="IPR036805">
    <property type="entry name" value="Tscrpt_elong_fac_GreA/B_N_sf"/>
</dbReference>
<keyword evidence="5 8" id="KW-0804">Transcription</keyword>
<keyword evidence="4 8" id="KW-0238">DNA-binding</keyword>
<dbReference type="InterPro" id="IPR036953">
    <property type="entry name" value="GreA/GreB_C_sf"/>
</dbReference>
<keyword evidence="3 8" id="KW-0805">Transcription regulation</keyword>
<protein>
    <recommendedName>
        <fullName evidence="2 8">Transcription elongation factor GreA</fullName>
    </recommendedName>
    <alternativeName>
        <fullName evidence="7 8">Transcript cleavage factor GreA</fullName>
    </alternativeName>
</protein>
<dbReference type="GO" id="GO:0006354">
    <property type="term" value="P:DNA-templated transcription elongation"/>
    <property type="evidence" value="ECO:0007669"/>
    <property type="project" value="TreeGrafter"/>
</dbReference>
<dbReference type="PATRIC" id="fig|1616.3.peg.1168"/>
<dbReference type="NCBIfam" id="TIGR01462">
    <property type="entry name" value="greA"/>
    <property type="match status" value="1"/>
</dbReference>
<dbReference type="STRING" id="1616.IV73_GL001137"/>
<dbReference type="PANTHER" id="PTHR30437">
    <property type="entry name" value="TRANSCRIPTION ELONGATION FACTOR GREA"/>
    <property type="match status" value="1"/>
</dbReference>
<dbReference type="Pfam" id="PF03449">
    <property type="entry name" value="GreA_GreB_N"/>
    <property type="match status" value="1"/>
</dbReference>
<evidence type="ECO:0000256" key="7">
    <source>
        <dbReference type="ARBA" id="ARBA00030776"/>
    </source>
</evidence>
<evidence type="ECO:0000256" key="5">
    <source>
        <dbReference type="ARBA" id="ARBA00023163"/>
    </source>
</evidence>
<comment type="caution">
    <text evidence="12">The sequence shown here is derived from an EMBL/GenBank/DDBJ whole genome shotgun (WGS) entry which is preliminary data.</text>
</comment>
<dbReference type="GO" id="GO:0032784">
    <property type="term" value="P:regulation of DNA-templated transcription elongation"/>
    <property type="evidence" value="ECO:0007669"/>
    <property type="project" value="UniProtKB-UniRule"/>
</dbReference>
<dbReference type="RefSeq" id="WP_057756070.1">
    <property type="nucleotide sequence ID" value="NZ_JQBP01000006.1"/>
</dbReference>
<evidence type="ECO:0000256" key="9">
    <source>
        <dbReference type="RuleBase" id="RU000556"/>
    </source>
</evidence>
<feature type="domain" description="Transcription elongation factor GreA/GreB C-terminal" evidence="10">
    <location>
        <begin position="85"/>
        <end position="158"/>
    </location>
</feature>
<evidence type="ECO:0000256" key="6">
    <source>
        <dbReference type="ARBA" id="ARBA00024916"/>
    </source>
</evidence>
<dbReference type="GO" id="GO:0070063">
    <property type="term" value="F:RNA polymerase binding"/>
    <property type="evidence" value="ECO:0007669"/>
    <property type="project" value="InterPro"/>
</dbReference>
<organism evidence="12 13">
    <name type="scientific">Weissella kandleri</name>
    <dbReference type="NCBI Taxonomy" id="1616"/>
    <lineage>
        <taxon>Bacteria</taxon>
        <taxon>Bacillati</taxon>
        <taxon>Bacillota</taxon>
        <taxon>Bacilli</taxon>
        <taxon>Lactobacillales</taxon>
        <taxon>Lactobacillaceae</taxon>
        <taxon>Weissella</taxon>
    </lineage>
</organism>
<dbReference type="PIRSF" id="PIRSF006092">
    <property type="entry name" value="GreA_GreB"/>
    <property type="match status" value="1"/>
</dbReference>
<dbReference type="Proteomes" id="UP000051655">
    <property type="component" value="Unassembled WGS sequence"/>
</dbReference>
<accession>A0A0R2JK26</accession>
<dbReference type="NCBIfam" id="NF001263">
    <property type="entry name" value="PRK00226.1-4"/>
    <property type="match status" value="1"/>
</dbReference>
<sequence>MADEKRYPMTVEGKEKLEAELEELITVRRGEITAAIQEARSHGDLSENSEYQSAKDEQAFVEGQIKSLQNMLDNVDIIDSSSIDEDEVSVGKRVTFQEEGEPAESYTIVGSIEANPDDGKISNESPIGKALIGNKVGDLVKVTMENGFSFEVKIIAVEMA</sequence>
<reference evidence="12 13" key="1">
    <citation type="journal article" date="2015" name="Genome Announc.">
        <title>Expanding the biotechnology potential of lactobacilli through comparative genomics of 213 strains and associated genera.</title>
        <authorList>
            <person name="Sun Z."/>
            <person name="Harris H.M."/>
            <person name="McCann A."/>
            <person name="Guo C."/>
            <person name="Argimon S."/>
            <person name="Zhang W."/>
            <person name="Yang X."/>
            <person name="Jeffery I.B."/>
            <person name="Cooney J.C."/>
            <person name="Kagawa T.F."/>
            <person name="Liu W."/>
            <person name="Song Y."/>
            <person name="Salvetti E."/>
            <person name="Wrobel A."/>
            <person name="Rasinkangas P."/>
            <person name="Parkhill J."/>
            <person name="Rea M.C."/>
            <person name="O'Sullivan O."/>
            <person name="Ritari J."/>
            <person name="Douillard F.P."/>
            <person name="Paul Ross R."/>
            <person name="Yang R."/>
            <person name="Briner A.E."/>
            <person name="Felis G.E."/>
            <person name="de Vos W.M."/>
            <person name="Barrangou R."/>
            <person name="Klaenhammer T.R."/>
            <person name="Caufield P.W."/>
            <person name="Cui Y."/>
            <person name="Zhang H."/>
            <person name="O'Toole P.W."/>
        </authorList>
    </citation>
    <scope>NUCLEOTIDE SEQUENCE [LARGE SCALE GENOMIC DNA]</scope>
    <source>
        <strain evidence="12 13">DSM 20593</strain>
    </source>
</reference>
<dbReference type="SUPFAM" id="SSF46557">
    <property type="entry name" value="GreA transcript cleavage protein, N-terminal domain"/>
    <property type="match status" value="1"/>
</dbReference>
<evidence type="ECO:0000313" key="12">
    <source>
        <dbReference type="EMBL" id="KRN74730.1"/>
    </source>
</evidence>
<comment type="function">
    <text evidence="6 8 9">Necessary for efficient RNA polymerase transcription elongation past template-encoded arresting sites. The arresting sites in DNA have the property of trapping a certain fraction of elongating RNA polymerases that pass through, resulting in locked ternary complexes. Cleavage of the nascent transcript by cleavage factors such as GreA or GreB allows the resumption of elongation from the new 3'terminus. GreA releases sequences of 2 to 3 nucleotides.</text>
</comment>
<dbReference type="Gene3D" id="3.10.50.30">
    <property type="entry name" value="Transcription elongation factor, GreA/GreB, C-terminal domain"/>
    <property type="match status" value="1"/>
</dbReference>
<evidence type="ECO:0000256" key="3">
    <source>
        <dbReference type="ARBA" id="ARBA00023015"/>
    </source>
</evidence>
<feature type="domain" description="Transcription elongation factor GreA/GreB N-terminal" evidence="11">
    <location>
        <begin position="8"/>
        <end position="77"/>
    </location>
</feature>
<dbReference type="SUPFAM" id="SSF54534">
    <property type="entry name" value="FKBP-like"/>
    <property type="match status" value="1"/>
</dbReference>
<dbReference type="Pfam" id="PF01272">
    <property type="entry name" value="GreA_GreB"/>
    <property type="match status" value="1"/>
</dbReference>
<name>A0A0R2JK26_9LACO</name>
<dbReference type="InterPro" id="IPR028624">
    <property type="entry name" value="Tscrpt_elong_fac_GreA/B"/>
</dbReference>
<dbReference type="Gene3D" id="1.10.287.180">
    <property type="entry name" value="Transcription elongation factor, GreA/GreB, N-terminal domain"/>
    <property type="match status" value="1"/>
</dbReference>
<evidence type="ECO:0000313" key="13">
    <source>
        <dbReference type="Proteomes" id="UP000051655"/>
    </source>
</evidence>
<evidence type="ECO:0000256" key="4">
    <source>
        <dbReference type="ARBA" id="ARBA00023125"/>
    </source>
</evidence>
<dbReference type="InterPro" id="IPR006359">
    <property type="entry name" value="Tscrpt_elong_fac_GreA"/>
</dbReference>
<gene>
    <name evidence="8" type="primary">greA</name>
    <name evidence="12" type="ORF">IV73_GL001137</name>
</gene>
<evidence type="ECO:0000256" key="8">
    <source>
        <dbReference type="HAMAP-Rule" id="MF_00105"/>
    </source>
</evidence>
<dbReference type="GO" id="GO:0003677">
    <property type="term" value="F:DNA binding"/>
    <property type="evidence" value="ECO:0007669"/>
    <property type="project" value="UniProtKB-UniRule"/>
</dbReference>
<comment type="similarity">
    <text evidence="1 8 9">Belongs to the GreA/GreB family.</text>
</comment>
<evidence type="ECO:0000259" key="10">
    <source>
        <dbReference type="Pfam" id="PF01272"/>
    </source>
</evidence>
<evidence type="ECO:0000256" key="2">
    <source>
        <dbReference type="ARBA" id="ARBA00013729"/>
    </source>
</evidence>
<dbReference type="InterPro" id="IPR001437">
    <property type="entry name" value="Tscrpt_elong_fac_GreA/B_C"/>
</dbReference>
<evidence type="ECO:0000259" key="11">
    <source>
        <dbReference type="Pfam" id="PF03449"/>
    </source>
</evidence>
<keyword evidence="13" id="KW-1185">Reference proteome</keyword>